<dbReference type="EMBL" id="LR788438">
    <property type="protein sequence ID" value="CAB3264300.1"/>
    <property type="molecule type" value="mRNA"/>
</dbReference>
<dbReference type="InterPro" id="IPR024079">
    <property type="entry name" value="MetalloPept_cat_dom_sf"/>
</dbReference>
<keyword evidence="2 7" id="KW-0479">Metal-binding</keyword>
<evidence type="ECO:0000256" key="6">
    <source>
        <dbReference type="PROSITE-ProRule" id="PRU01211"/>
    </source>
</evidence>
<sequence>MHVLGFWHEHSRPDRDVFVTVQYNNVAKESKHNFKRLGKGLAKSLDSPYDLSSIMHFNGYSFSTNSMPTILDKNGNTVTAQRSDLSKEDIAEINQLYQCVITPNMDG</sequence>
<evidence type="ECO:0000256" key="7">
    <source>
        <dbReference type="RuleBase" id="RU361183"/>
    </source>
</evidence>
<organism evidence="9">
    <name type="scientific">Phallusia mammillata</name>
    <dbReference type="NCBI Taxonomy" id="59560"/>
    <lineage>
        <taxon>Eukaryota</taxon>
        <taxon>Metazoa</taxon>
        <taxon>Chordata</taxon>
        <taxon>Tunicata</taxon>
        <taxon>Ascidiacea</taxon>
        <taxon>Phlebobranchia</taxon>
        <taxon>Ascidiidae</taxon>
        <taxon>Phallusia</taxon>
    </lineage>
</organism>
<comment type="cofactor">
    <cofactor evidence="7">
        <name>Zn(2+)</name>
        <dbReference type="ChEBI" id="CHEBI:29105"/>
    </cofactor>
    <text evidence="7">Binds 1 zinc ion per subunit.</text>
</comment>
<dbReference type="SUPFAM" id="SSF55486">
    <property type="entry name" value="Metalloproteases ('zincins'), catalytic domain"/>
    <property type="match status" value="1"/>
</dbReference>
<feature type="domain" description="Peptidase M12A" evidence="8">
    <location>
        <begin position="1"/>
        <end position="100"/>
    </location>
</feature>
<evidence type="ECO:0000256" key="1">
    <source>
        <dbReference type="ARBA" id="ARBA00022670"/>
    </source>
</evidence>
<dbReference type="EC" id="3.4.24.-" evidence="7"/>
<dbReference type="PROSITE" id="PS51864">
    <property type="entry name" value="ASTACIN"/>
    <property type="match status" value="1"/>
</dbReference>
<evidence type="ECO:0000313" key="9">
    <source>
        <dbReference type="EMBL" id="CAB3264300.1"/>
    </source>
</evidence>
<keyword evidence="4 7" id="KW-0862">Zinc</keyword>
<dbReference type="PANTHER" id="PTHR10127:SF780">
    <property type="entry name" value="METALLOENDOPEPTIDASE"/>
    <property type="match status" value="1"/>
</dbReference>
<proteinExistence type="evidence at transcript level"/>
<evidence type="ECO:0000256" key="2">
    <source>
        <dbReference type="ARBA" id="ARBA00022723"/>
    </source>
</evidence>
<gene>
    <name evidence="9" type="primary">Neto2-002</name>
</gene>
<evidence type="ECO:0000256" key="3">
    <source>
        <dbReference type="ARBA" id="ARBA00022801"/>
    </source>
</evidence>
<dbReference type="Pfam" id="PF01400">
    <property type="entry name" value="Astacin"/>
    <property type="match status" value="1"/>
</dbReference>
<comment type="caution">
    <text evidence="6">Lacks conserved residue(s) required for the propagation of feature annotation.</text>
</comment>
<keyword evidence="3 7" id="KW-0378">Hydrolase</keyword>
<evidence type="ECO:0000259" key="8">
    <source>
        <dbReference type="PROSITE" id="PS51864"/>
    </source>
</evidence>
<accession>A0A6F9DMN8</accession>
<dbReference type="Gene3D" id="3.40.390.10">
    <property type="entry name" value="Collagenase (Catalytic Domain)"/>
    <property type="match status" value="1"/>
</dbReference>
<keyword evidence="5 7" id="KW-0482">Metalloprotease</keyword>
<dbReference type="GO" id="GO:0004222">
    <property type="term" value="F:metalloendopeptidase activity"/>
    <property type="evidence" value="ECO:0007669"/>
    <property type="project" value="UniProtKB-UniRule"/>
</dbReference>
<keyword evidence="1 7" id="KW-0645">Protease</keyword>
<protein>
    <recommendedName>
        <fullName evidence="7">Metalloendopeptidase</fullName>
        <ecNumber evidence="7">3.4.24.-</ecNumber>
    </recommendedName>
</protein>
<dbReference type="PANTHER" id="PTHR10127">
    <property type="entry name" value="DISCOIDIN, CUB, EGF, LAMININ , AND ZINC METALLOPROTEASE DOMAIN CONTAINING"/>
    <property type="match status" value="1"/>
</dbReference>
<dbReference type="AlphaFoldDB" id="A0A6F9DMN8"/>
<evidence type="ECO:0000256" key="4">
    <source>
        <dbReference type="ARBA" id="ARBA00022833"/>
    </source>
</evidence>
<dbReference type="GO" id="GO:0006508">
    <property type="term" value="P:proteolysis"/>
    <property type="evidence" value="ECO:0007669"/>
    <property type="project" value="UniProtKB-KW"/>
</dbReference>
<dbReference type="PRINTS" id="PR00480">
    <property type="entry name" value="ASTACIN"/>
</dbReference>
<dbReference type="InterPro" id="IPR001506">
    <property type="entry name" value="Peptidase_M12A"/>
</dbReference>
<name>A0A6F9DMN8_9ASCI</name>
<evidence type="ECO:0000256" key="5">
    <source>
        <dbReference type="ARBA" id="ARBA00023049"/>
    </source>
</evidence>
<dbReference type="GO" id="GO:0046872">
    <property type="term" value="F:metal ion binding"/>
    <property type="evidence" value="ECO:0007669"/>
    <property type="project" value="UniProtKB-KW"/>
</dbReference>
<reference evidence="9" key="1">
    <citation type="submission" date="2020-04" db="EMBL/GenBank/DDBJ databases">
        <authorList>
            <person name="Neveu A P."/>
        </authorList>
    </citation>
    <scope>NUCLEOTIDE SEQUENCE</scope>
    <source>
        <tissue evidence="9">Whole embryo</tissue>
    </source>
</reference>